<dbReference type="SMART" id="SM01260">
    <property type="entry name" value="LANC_like"/>
    <property type="match status" value="1"/>
</dbReference>
<dbReference type="AlphaFoldDB" id="A0A379C3M7"/>
<dbReference type="Proteomes" id="UP000255517">
    <property type="component" value="Unassembled WGS sequence"/>
</dbReference>
<dbReference type="Gene3D" id="1.50.10.20">
    <property type="match status" value="1"/>
</dbReference>
<dbReference type="GO" id="GO:0005886">
    <property type="term" value="C:plasma membrane"/>
    <property type="evidence" value="ECO:0007669"/>
    <property type="project" value="TreeGrafter"/>
</dbReference>
<sequence>MDKIVFYSFACSVYTRILIKNHNNIKLPENIENNIIQEISKLSLKPLMLLMAVYIDNGVISGKTSNKRYEEFDRYSTCNDFFDVLDDCYPELIKKISYMITSKITGYLDLVERFENDKKQIKRELGFDADSISDCKIYVGLSDMHDGKENHILEYNGKKIVYKTRDSYNDLFWNGIINWVNEKSSDNLLFGVRTLNKQTYSWHEYISYSELHLEDKVQEYYYKIGCISFLAYLFDMTDLHMENIICSNKGPIVVDTETICQVIVDNKNYNEELSYFDRLLSGSLIKTELFPASIWTNKRKIDTSGICGRGGQIVESGKLELEFPYSDKINLNIVDGILESSNNIPKINGEFVNPKKYEKFVEKGFKETYDIFLNNKEEFTQYIEENEDLKKANIRVVFHDTQLYQDIIDFSTIPSNLTRQGLNRIYRIIEDLCEDKKEVLIGDIFKNLIVGNIPIYFGKVESKYVKTSTGEVCSEHNVKPISQVLNKIEKLSLRDMEFQRKLIELSLLNFREKYKNKEFSIKNTFKKNKPIKSSTIEKEVKMIVDKIRNRAFLSKNGYINWITIENNYPNWNIKFQDCSLYSGLSGNAILFAGCYKTFGDKEYLEVLLRIIKTIEKRLEFEEKSSSIFNGSLAVAYLYFFLYKQGFGETYYKKGVELLTQHERQILDNSDYDLLDGISGVLIILIQSYELQKDSYLLNLINKVSDKLLDHISIENDKTTWKGEAMLTGLAHGVAGVSYALIKLYELTGLTKYKNLAKNLVGYENFNFNREEGNWTDIVVDGKISREDTVIQWCHGAVGIGLARLKTNRTLNNMVDIDRALKAVIKMGMYKENDSICHGNIGNLSFLIEYYNQFKDEDIKDIIIYRLNEVLLENSGKYKSGLAKDFESVDFMSGLSGIGYEYLRLINKSLPLVSLLEM</sequence>
<dbReference type="SUPFAM" id="SSF158745">
    <property type="entry name" value="LanC-like"/>
    <property type="match status" value="1"/>
</dbReference>
<feature type="binding site" evidence="1">
    <location>
        <position position="793"/>
    </location>
    <ligand>
        <name>Zn(2+)</name>
        <dbReference type="ChEBI" id="CHEBI:29105"/>
    </ligand>
</feature>
<evidence type="ECO:0000259" key="2">
    <source>
        <dbReference type="Pfam" id="PF13575"/>
    </source>
</evidence>
<dbReference type="InterPro" id="IPR007822">
    <property type="entry name" value="LANC-like"/>
</dbReference>
<dbReference type="NCBIfam" id="TIGR03897">
    <property type="entry name" value="lanti_2_LanM"/>
    <property type="match status" value="1"/>
</dbReference>
<dbReference type="Pfam" id="PF05147">
    <property type="entry name" value="LANC_like"/>
    <property type="match status" value="1"/>
</dbReference>
<dbReference type="EMBL" id="UGSZ01000001">
    <property type="protein sequence ID" value="SUB56952.1"/>
    <property type="molecule type" value="Genomic_DNA"/>
</dbReference>
<keyword evidence="1" id="KW-0479">Metal-binding</keyword>
<keyword evidence="1" id="KW-0862">Zinc</keyword>
<dbReference type="PANTHER" id="PTHR12736">
    <property type="entry name" value="LANC-LIKE PROTEIN"/>
    <property type="match status" value="1"/>
</dbReference>
<dbReference type="RefSeq" id="WP_019035134.1">
    <property type="nucleotide sequence ID" value="NZ_UGSZ01000001.1"/>
</dbReference>
<dbReference type="PANTHER" id="PTHR12736:SF7">
    <property type="entry name" value="LANC-LIKE PROTEIN 3"/>
    <property type="match status" value="1"/>
</dbReference>
<dbReference type="OrthoDB" id="9148343at2"/>
<accession>A0A379C3M7</accession>
<name>A0A379C3M7_9FIRM</name>
<dbReference type="GO" id="GO:0046872">
    <property type="term" value="F:metal ion binding"/>
    <property type="evidence" value="ECO:0007669"/>
    <property type="project" value="UniProtKB-KW"/>
</dbReference>
<dbReference type="CDD" id="cd04792">
    <property type="entry name" value="LanM-like"/>
    <property type="match status" value="1"/>
</dbReference>
<feature type="binding site" evidence="1">
    <location>
        <position position="837"/>
    </location>
    <ligand>
        <name>Zn(2+)</name>
        <dbReference type="ChEBI" id="CHEBI:29105"/>
    </ligand>
</feature>
<proteinExistence type="predicted"/>
<dbReference type="STRING" id="1122949.GCA_000378725_01487"/>
<dbReference type="InterPro" id="IPR017146">
    <property type="entry name" value="Lanti_2_LanM"/>
</dbReference>
<evidence type="ECO:0000313" key="4">
    <source>
        <dbReference type="Proteomes" id="UP000255517"/>
    </source>
</evidence>
<dbReference type="InterPro" id="IPR025410">
    <property type="entry name" value="Lant_dehyd"/>
</dbReference>
<reference evidence="3 4" key="1">
    <citation type="submission" date="2018-06" db="EMBL/GenBank/DDBJ databases">
        <authorList>
            <consortium name="Pathogen Informatics"/>
            <person name="Doyle S."/>
        </authorList>
    </citation>
    <scope>NUCLEOTIDE SEQUENCE [LARGE SCALE GENOMIC DNA]</scope>
    <source>
        <strain evidence="3 4">NCTC13149</strain>
    </source>
</reference>
<organism evidence="3 4">
    <name type="scientific">Peptoniphilus lacrimalis</name>
    <dbReference type="NCBI Taxonomy" id="33031"/>
    <lineage>
        <taxon>Bacteria</taxon>
        <taxon>Bacillati</taxon>
        <taxon>Bacillota</taxon>
        <taxon>Tissierellia</taxon>
        <taxon>Tissierellales</taxon>
        <taxon>Peptoniphilaceae</taxon>
        <taxon>Peptoniphilus</taxon>
    </lineage>
</organism>
<dbReference type="PIRSF" id="PIRSF037228">
    <property type="entry name" value="Lant_mod_RumM"/>
    <property type="match status" value="1"/>
</dbReference>
<gene>
    <name evidence="3" type="primary">nisC</name>
    <name evidence="3" type="ORF">NCTC13149_00767</name>
</gene>
<dbReference type="Pfam" id="PF13575">
    <property type="entry name" value="DUF4135"/>
    <property type="match status" value="1"/>
</dbReference>
<evidence type="ECO:0000313" key="3">
    <source>
        <dbReference type="EMBL" id="SUB56952.1"/>
    </source>
</evidence>
<feature type="binding site" evidence="1">
    <location>
        <position position="836"/>
    </location>
    <ligand>
        <name>Zn(2+)</name>
        <dbReference type="ChEBI" id="CHEBI:29105"/>
    </ligand>
</feature>
<evidence type="ECO:0000256" key="1">
    <source>
        <dbReference type="PIRSR" id="PIRSR607822-1"/>
    </source>
</evidence>
<feature type="domain" description="Lantibiotic biosynthesis protein dehydration" evidence="2">
    <location>
        <begin position="89"/>
        <end position="456"/>
    </location>
</feature>
<dbReference type="GO" id="GO:0031179">
    <property type="term" value="P:peptide modification"/>
    <property type="evidence" value="ECO:0007669"/>
    <property type="project" value="InterPro"/>
</dbReference>
<dbReference type="PRINTS" id="PR01950">
    <property type="entry name" value="LANCSUPER"/>
</dbReference>
<protein>
    <submittedName>
        <fullName evidence="3">Nisin biosynthesis protein nisC</fullName>
    </submittedName>
</protein>